<feature type="domain" description="SET" evidence="2">
    <location>
        <begin position="214"/>
        <end position="518"/>
    </location>
</feature>
<dbReference type="Gene3D" id="1.25.40.10">
    <property type="entry name" value="Tetratricopeptide repeat domain"/>
    <property type="match status" value="2"/>
</dbReference>
<dbReference type="SMART" id="SM00028">
    <property type="entry name" value="TPR"/>
    <property type="match status" value="4"/>
</dbReference>
<sequence>MEKLKSLVPENLKQMVGSTTADDLPSSSSFLLRLFQQSQLFFQVIGDLTMDPENALCGKKKDAALELKRQGNQCFLNGDYANALVYYSKALLVAPMNAVDMDKNLVATLYVNRASVLHKMDLQLESLRDCNRALQISSNYAKAWYRRGKANVSMEIFDDAIRDFQISKHVEVSFNGKKQIDDELKVIQHQHSRSNTVNEHSKNKLDDYDDLIQVKLHVTTSNKGRGMVSPTEIPPSSLIHVEEPYAVVILKHCRETHCHYCLNELPVDKVPCPSCSIPLYCSQHCQIQAGGPMLRNVSDIQDIFKNLSDDLRTYIQEITLCSFSELRTENVHEHKHECDGVHWPAILPSEIVLAGRIVAKFIAQRGVFADASNLVDMLNLSHHFPEMHTDSKLECIIYSIILLSCLQQFFPSQVEINGNTTSQIAILISQIRTNSISIVRMKSFDAPGSPDKGERLSSVIPFTCNMEQVRVGQAIYTTGSLFNHSCKPNIHAYFNSRTLFIRATSFAAVGCPLELSYGPQTDSFLHAGPSHCLKCGSYCDIKSSRLTVDKAGIHFTRLQQEINLNRVSETTVSDALGALISLKSTLHEYNRRIAEAEDNLSQAFCLLGKLELAAEHCKASIRILEKLYGGNHIAIGNELLKLSSILISVGDHNAADCIKRSSKIFRCYYGSNANTMFPFLNILEEETHKFVSTHL</sequence>
<dbReference type="GeneID" id="103487580"/>
<proteinExistence type="predicted"/>
<dbReference type="SUPFAM" id="SSF48452">
    <property type="entry name" value="TPR-like"/>
    <property type="match status" value="1"/>
</dbReference>
<evidence type="ECO:0000313" key="3">
    <source>
        <dbReference type="Proteomes" id="UP001652600"/>
    </source>
</evidence>
<reference evidence="4" key="1">
    <citation type="submission" date="2025-08" db="UniProtKB">
        <authorList>
            <consortium name="RefSeq"/>
        </authorList>
    </citation>
    <scope>IDENTIFICATION</scope>
    <source>
        <tissue evidence="4">Stem</tissue>
    </source>
</reference>
<dbReference type="InterPro" id="IPR001214">
    <property type="entry name" value="SET_dom"/>
</dbReference>
<dbReference type="RefSeq" id="XP_016899665.2">
    <property type="nucleotide sequence ID" value="XM_017044176.2"/>
</dbReference>
<protein>
    <submittedName>
        <fullName evidence="4">Uncharacterized protein LOC103487580 isoform X2</fullName>
    </submittedName>
</protein>
<keyword evidence="1" id="KW-0175">Coiled coil</keyword>
<evidence type="ECO:0000256" key="1">
    <source>
        <dbReference type="SAM" id="Coils"/>
    </source>
</evidence>
<dbReference type="InterPro" id="IPR019734">
    <property type="entry name" value="TPR_rpt"/>
</dbReference>
<dbReference type="PROSITE" id="PS50280">
    <property type="entry name" value="SET"/>
    <property type="match status" value="1"/>
</dbReference>
<gene>
    <name evidence="4" type="primary">LOC103487580</name>
</gene>
<keyword evidence="3" id="KW-1185">Reference proteome</keyword>
<organism evidence="3 4">
    <name type="scientific">Cucumis melo</name>
    <name type="common">Muskmelon</name>
    <dbReference type="NCBI Taxonomy" id="3656"/>
    <lineage>
        <taxon>Eukaryota</taxon>
        <taxon>Viridiplantae</taxon>
        <taxon>Streptophyta</taxon>
        <taxon>Embryophyta</taxon>
        <taxon>Tracheophyta</taxon>
        <taxon>Spermatophyta</taxon>
        <taxon>Magnoliopsida</taxon>
        <taxon>eudicotyledons</taxon>
        <taxon>Gunneridae</taxon>
        <taxon>Pentapetalae</taxon>
        <taxon>rosids</taxon>
        <taxon>fabids</taxon>
        <taxon>Cucurbitales</taxon>
        <taxon>Cucurbitaceae</taxon>
        <taxon>Benincaseae</taxon>
        <taxon>Cucumis</taxon>
    </lineage>
</organism>
<name>A0A1S4DVC9_CUCME</name>
<evidence type="ECO:0000313" key="4">
    <source>
        <dbReference type="RefSeq" id="XP_016899665.2"/>
    </source>
</evidence>
<dbReference type="Proteomes" id="UP001652600">
    <property type="component" value="Chromosome 12"/>
</dbReference>
<dbReference type="InterPro" id="IPR011990">
    <property type="entry name" value="TPR-like_helical_dom_sf"/>
</dbReference>
<dbReference type="InterPro" id="IPR046341">
    <property type="entry name" value="SET_dom_sf"/>
</dbReference>
<dbReference type="SUPFAM" id="SSF82199">
    <property type="entry name" value="SET domain"/>
    <property type="match status" value="1"/>
</dbReference>
<dbReference type="AlphaFoldDB" id="A0A1S4DVC9"/>
<dbReference type="PANTHER" id="PTHR47337:SF1">
    <property type="entry name" value="TETRATRICOPEPTIDE REPEAT (TPR)-LIKE SUPERFAMILY PROTEIN"/>
    <property type="match status" value="1"/>
</dbReference>
<dbReference type="PANTHER" id="PTHR47337">
    <property type="entry name" value="TETRATRICOPEPTIDE REPEAT (TPR)-LIKE SUPERFAMILY PROTEIN"/>
    <property type="match status" value="1"/>
</dbReference>
<evidence type="ECO:0000259" key="2">
    <source>
        <dbReference type="PROSITE" id="PS50280"/>
    </source>
</evidence>
<dbReference type="Gene3D" id="2.170.270.10">
    <property type="entry name" value="SET domain"/>
    <property type="match status" value="1"/>
</dbReference>
<feature type="coiled-coil region" evidence="1">
    <location>
        <begin position="579"/>
        <end position="606"/>
    </location>
</feature>
<accession>A0A1S4DVC9</accession>